<comment type="similarity">
    <text evidence="3 9">Belongs to the cytochrome P450 family.</text>
</comment>
<dbReference type="InterPro" id="IPR036396">
    <property type="entry name" value="Cyt_P450_sf"/>
</dbReference>
<evidence type="ECO:0000256" key="2">
    <source>
        <dbReference type="ARBA" id="ARBA00005179"/>
    </source>
</evidence>
<keyword evidence="7 9" id="KW-0408">Iron</keyword>
<dbReference type="Gene3D" id="1.10.630.10">
    <property type="entry name" value="Cytochrome P450"/>
    <property type="match status" value="1"/>
</dbReference>
<evidence type="ECO:0000256" key="5">
    <source>
        <dbReference type="ARBA" id="ARBA00022723"/>
    </source>
</evidence>
<protein>
    <submittedName>
        <fullName evidence="11">Cytochrome P450</fullName>
    </submittedName>
</protein>
<evidence type="ECO:0000256" key="6">
    <source>
        <dbReference type="ARBA" id="ARBA00023002"/>
    </source>
</evidence>
<evidence type="ECO:0000313" key="12">
    <source>
        <dbReference type="Proteomes" id="UP001150217"/>
    </source>
</evidence>
<reference evidence="11" key="1">
    <citation type="submission" date="2022-08" db="EMBL/GenBank/DDBJ databases">
        <title>A Global Phylogenomic Analysis of the Shiitake Genus Lentinula.</title>
        <authorList>
            <consortium name="DOE Joint Genome Institute"/>
            <person name="Sierra-Patev S."/>
            <person name="Min B."/>
            <person name="Naranjo-Ortiz M."/>
            <person name="Looney B."/>
            <person name="Konkel Z."/>
            <person name="Slot J.C."/>
            <person name="Sakamoto Y."/>
            <person name="Steenwyk J.L."/>
            <person name="Rokas A."/>
            <person name="Carro J."/>
            <person name="Camarero S."/>
            <person name="Ferreira P."/>
            <person name="Molpeceres G."/>
            <person name="Ruiz-Duenas F.J."/>
            <person name="Serrano A."/>
            <person name="Henrissat B."/>
            <person name="Drula E."/>
            <person name="Hughes K.W."/>
            <person name="Mata J.L."/>
            <person name="Ishikawa N.K."/>
            <person name="Vargas-Isla R."/>
            <person name="Ushijima S."/>
            <person name="Smith C.A."/>
            <person name="Ahrendt S."/>
            <person name="Andreopoulos W."/>
            <person name="He G."/>
            <person name="Labutti K."/>
            <person name="Lipzen A."/>
            <person name="Ng V."/>
            <person name="Riley R."/>
            <person name="Sandor L."/>
            <person name="Barry K."/>
            <person name="Martinez A.T."/>
            <person name="Xiao Y."/>
            <person name="Gibbons J.G."/>
            <person name="Terashima K."/>
            <person name="Grigoriev I.V."/>
            <person name="Hibbett D.S."/>
        </authorList>
    </citation>
    <scope>NUCLEOTIDE SEQUENCE</scope>
    <source>
        <strain evidence="11">RHP3577 ss4</strain>
    </source>
</reference>
<proteinExistence type="inferred from homology"/>
<evidence type="ECO:0000256" key="3">
    <source>
        <dbReference type="ARBA" id="ARBA00010617"/>
    </source>
</evidence>
<dbReference type="Pfam" id="PF00067">
    <property type="entry name" value="p450"/>
    <property type="match status" value="2"/>
</dbReference>
<evidence type="ECO:0000256" key="10">
    <source>
        <dbReference type="SAM" id="Phobius"/>
    </source>
</evidence>
<evidence type="ECO:0000313" key="11">
    <source>
        <dbReference type="EMBL" id="KAJ4500027.1"/>
    </source>
</evidence>
<keyword evidence="6 9" id="KW-0560">Oxidoreductase</keyword>
<evidence type="ECO:0000256" key="1">
    <source>
        <dbReference type="ARBA" id="ARBA00001971"/>
    </source>
</evidence>
<keyword evidence="10" id="KW-0812">Transmembrane</keyword>
<dbReference type="EMBL" id="JANVFT010000008">
    <property type="protein sequence ID" value="KAJ4500027.1"/>
    <property type="molecule type" value="Genomic_DNA"/>
</dbReference>
<accession>A0ABQ8VUH5</accession>
<comment type="pathway">
    <text evidence="2">Secondary metabolite biosynthesis.</text>
</comment>
<evidence type="ECO:0000256" key="7">
    <source>
        <dbReference type="ARBA" id="ARBA00023004"/>
    </source>
</evidence>
<dbReference type="PANTHER" id="PTHR46300">
    <property type="entry name" value="P450, PUTATIVE (EUROFUNG)-RELATED-RELATED"/>
    <property type="match status" value="1"/>
</dbReference>
<dbReference type="PRINTS" id="PR00463">
    <property type="entry name" value="EP450I"/>
</dbReference>
<dbReference type="CDD" id="cd11065">
    <property type="entry name" value="CYP64-like"/>
    <property type="match status" value="1"/>
</dbReference>
<dbReference type="PROSITE" id="PS00086">
    <property type="entry name" value="CYTOCHROME_P450"/>
    <property type="match status" value="1"/>
</dbReference>
<keyword evidence="5 9" id="KW-0479">Metal-binding</keyword>
<sequence>MALNVLTVLDLCFAVVGLIILRRLFGPKSLPLPPGPKGLPLIGNILDMPTEKEWETFAQWGDAFGDICSVTVLGQPLIILSSAKVAVDLLDKRSSIYSDRPVLQMGGELVGWKNTLVLLQYGDRFKRFRKLFHNLIGSHATMRQYFPAQELEAKRFLRKVLAEPDDLQAHVRRLAGAVILRISHGYKVQEHKDDPFVTLANSATEQFSLATSTGQFIVDCIPALRHVPDWVPGAGFKRKAKQWAATLIELVEQPHNFVKQQMLAGTASISFTSSMLESKQLTEEEEFDLKWSAASLYSGAADTTVSAIYAFFLAMTLYPEVARKAQAEIDAVVGNDRLPTFADREHLPYVDALVKEVFRWKVVTPLGIDRECEARRVTNTDSDGTAVPHRATQDDVYDGYFIPKGSLLIPNLWKLTHDSRVYHDPFEFKPERFLADLLATEGLGRQVEPHPRETCFGFGRRICPGMHFADTTVFACCVTSLAILDIDKCNENGVVIEPVNDQTSGTISHPKPFKCSIKPRSPKAVALVQSSDEQL</sequence>
<keyword evidence="4 9" id="KW-0349">Heme</keyword>
<dbReference type="InterPro" id="IPR050364">
    <property type="entry name" value="Cytochrome_P450_fung"/>
</dbReference>
<evidence type="ECO:0000256" key="4">
    <source>
        <dbReference type="ARBA" id="ARBA00022617"/>
    </source>
</evidence>
<feature type="transmembrane region" description="Helical" evidence="10">
    <location>
        <begin position="6"/>
        <end position="25"/>
    </location>
</feature>
<keyword evidence="8 9" id="KW-0503">Monooxygenase</keyword>
<name>A0ABQ8VUH5_9AGAR</name>
<evidence type="ECO:0000256" key="9">
    <source>
        <dbReference type="RuleBase" id="RU000461"/>
    </source>
</evidence>
<keyword evidence="12" id="KW-1185">Reference proteome</keyword>
<organism evidence="11 12">
    <name type="scientific">Lentinula lateritia</name>
    <dbReference type="NCBI Taxonomy" id="40482"/>
    <lineage>
        <taxon>Eukaryota</taxon>
        <taxon>Fungi</taxon>
        <taxon>Dikarya</taxon>
        <taxon>Basidiomycota</taxon>
        <taxon>Agaricomycotina</taxon>
        <taxon>Agaricomycetes</taxon>
        <taxon>Agaricomycetidae</taxon>
        <taxon>Agaricales</taxon>
        <taxon>Marasmiineae</taxon>
        <taxon>Omphalotaceae</taxon>
        <taxon>Lentinula</taxon>
    </lineage>
</organism>
<dbReference type="SUPFAM" id="SSF48264">
    <property type="entry name" value="Cytochrome P450"/>
    <property type="match status" value="1"/>
</dbReference>
<dbReference type="PANTHER" id="PTHR46300:SF7">
    <property type="entry name" value="P450, PUTATIVE (EUROFUNG)-RELATED"/>
    <property type="match status" value="1"/>
</dbReference>
<comment type="caution">
    <text evidence="11">The sequence shown here is derived from an EMBL/GenBank/DDBJ whole genome shotgun (WGS) entry which is preliminary data.</text>
</comment>
<keyword evidence="10" id="KW-1133">Transmembrane helix</keyword>
<dbReference type="InterPro" id="IPR017972">
    <property type="entry name" value="Cyt_P450_CS"/>
</dbReference>
<dbReference type="InterPro" id="IPR001128">
    <property type="entry name" value="Cyt_P450"/>
</dbReference>
<evidence type="ECO:0000256" key="8">
    <source>
        <dbReference type="ARBA" id="ARBA00023033"/>
    </source>
</evidence>
<dbReference type="InterPro" id="IPR002401">
    <property type="entry name" value="Cyt_P450_E_grp-I"/>
</dbReference>
<keyword evidence="10" id="KW-0472">Membrane</keyword>
<gene>
    <name evidence="11" type="ORF">C8R41DRAFT_863663</name>
</gene>
<comment type="cofactor">
    <cofactor evidence="1">
        <name>heme</name>
        <dbReference type="ChEBI" id="CHEBI:30413"/>
    </cofactor>
</comment>
<dbReference type="Proteomes" id="UP001150217">
    <property type="component" value="Unassembled WGS sequence"/>
</dbReference>